<dbReference type="Gene3D" id="1.10.287.1490">
    <property type="match status" value="1"/>
</dbReference>
<feature type="coiled-coil region" evidence="8">
    <location>
        <begin position="532"/>
        <end position="559"/>
    </location>
</feature>
<evidence type="ECO:0000256" key="7">
    <source>
        <dbReference type="ARBA" id="ARBA00023273"/>
    </source>
</evidence>
<protein>
    <recommendedName>
        <fullName evidence="10">Centrosomal protein of 290kDa coiled-coil region domain-containing protein</fullName>
    </recommendedName>
</protein>
<dbReference type="GO" id="GO:1905349">
    <property type="term" value="P:ciliary transition zone assembly"/>
    <property type="evidence" value="ECO:0007669"/>
    <property type="project" value="TreeGrafter"/>
</dbReference>
<feature type="coiled-coil region" evidence="8">
    <location>
        <begin position="1484"/>
        <end position="1615"/>
    </location>
</feature>
<feature type="compositionally biased region" description="Basic and acidic residues" evidence="9">
    <location>
        <begin position="1879"/>
        <end position="1907"/>
    </location>
</feature>
<feature type="compositionally biased region" description="Basic and acidic residues" evidence="9">
    <location>
        <begin position="610"/>
        <end position="622"/>
    </location>
</feature>
<dbReference type="Proteomes" id="UP001286313">
    <property type="component" value="Unassembled WGS sequence"/>
</dbReference>
<feature type="domain" description="Centrosomal protein of 290kDa coiled-coil region" evidence="10">
    <location>
        <begin position="1145"/>
        <end position="1271"/>
    </location>
</feature>
<evidence type="ECO:0000256" key="1">
    <source>
        <dbReference type="ARBA" id="ARBA00004120"/>
    </source>
</evidence>
<keyword evidence="3" id="KW-0963">Cytoplasm</keyword>
<dbReference type="Pfam" id="PF16574">
    <property type="entry name" value="CEP209_CC5"/>
    <property type="match status" value="1"/>
</dbReference>
<evidence type="ECO:0000256" key="9">
    <source>
        <dbReference type="SAM" id="MobiDB-lite"/>
    </source>
</evidence>
<feature type="coiled-coil region" evidence="8">
    <location>
        <begin position="1068"/>
        <end position="1095"/>
    </location>
</feature>
<organism evidence="11 12">
    <name type="scientific">Petrolisthes cinctipes</name>
    <name type="common">Flat porcelain crab</name>
    <dbReference type="NCBI Taxonomy" id="88211"/>
    <lineage>
        <taxon>Eukaryota</taxon>
        <taxon>Metazoa</taxon>
        <taxon>Ecdysozoa</taxon>
        <taxon>Arthropoda</taxon>
        <taxon>Crustacea</taxon>
        <taxon>Multicrustacea</taxon>
        <taxon>Malacostraca</taxon>
        <taxon>Eumalacostraca</taxon>
        <taxon>Eucarida</taxon>
        <taxon>Decapoda</taxon>
        <taxon>Pleocyemata</taxon>
        <taxon>Anomura</taxon>
        <taxon>Galatheoidea</taxon>
        <taxon>Porcellanidae</taxon>
        <taxon>Petrolisthes</taxon>
    </lineage>
</organism>
<feature type="coiled-coil region" evidence="8">
    <location>
        <begin position="859"/>
        <end position="893"/>
    </location>
</feature>
<feature type="coiled-coil region" evidence="8">
    <location>
        <begin position="1733"/>
        <end position="1796"/>
    </location>
</feature>
<feature type="compositionally biased region" description="Acidic residues" evidence="9">
    <location>
        <begin position="588"/>
        <end position="598"/>
    </location>
</feature>
<dbReference type="PANTHER" id="PTHR18879">
    <property type="entry name" value="CENTROSOMAL PROTEIN OF 290 KDA"/>
    <property type="match status" value="1"/>
</dbReference>
<evidence type="ECO:0000313" key="12">
    <source>
        <dbReference type="Proteomes" id="UP001286313"/>
    </source>
</evidence>
<dbReference type="GO" id="GO:0034451">
    <property type="term" value="C:centriolar satellite"/>
    <property type="evidence" value="ECO:0007669"/>
    <property type="project" value="TreeGrafter"/>
</dbReference>
<dbReference type="PANTHER" id="PTHR18879:SF20">
    <property type="entry name" value="CENTROSOMAL PROTEIN OF 290 KDA"/>
    <property type="match status" value="1"/>
</dbReference>
<keyword evidence="4" id="KW-0970">Cilium biogenesis/degradation</keyword>
<dbReference type="InterPro" id="IPR026201">
    <property type="entry name" value="Cep290"/>
</dbReference>
<evidence type="ECO:0000256" key="5">
    <source>
        <dbReference type="ARBA" id="ARBA00023054"/>
    </source>
</evidence>
<feature type="coiled-coil region" evidence="8">
    <location>
        <begin position="1949"/>
        <end position="2013"/>
    </location>
</feature>
<evidence type="ECO:0000256" key="4">
    <source>
        <dbReference type="ARBA" id="ARBA00022794"/>
    </source>
</evidence>
<evidence type="ECO:0000256" key="8">
    <source>
        <dbReference type="SAM" id="Coils"/>
    </source>
</evidence>
<feature type="coiled-coil region" evidence="8">
    <location>
        <begin position="1320"/>
        <end position="1347"/>
    </location>
</feature>
<feature type="coiled-coil region" evidence="8">
    <location>
        <begin position="1206"/>
        <end position="1254"/>
    </location>
</feature>
<dbReference type="GO" id="GO:0035869">
    <property type="term" value="C:ciliary transition zone"/>
    <property type="evidence" value="ECO:0007669"/>
    <property type="project" value="TreeGrafter"/>
</dbReference>
<proteinExistence type="predicted"/>
<sequence>MVDWEYLRGVAQDAGDWGEAELEQLCQALSGITKVRTRDKTPEKLELLFTLSQTVMMAKHTQVTALEEELGHLAEEAGKGDARREARLEEEIVRLQNQLQGQSGQEDIAYDWSSGWRLKKKEMEEAIQQKNLEIQQFMDDLQTCKTERAGLRISVAELEEQLADATKEINSITAEYLAIKETHTHLQESLEGAREEMRGLQSRVEELIQDKAQLLQQYQDLSNGVEARVDQLKVVVKQREEELQRLRSRVQERPPGPHTHAADHARLSQLQLEVKEKDGEIEQLSQQLKEASKEIESSAALIVTLKDSKRPVKGDALVIKQLRGQLNDAQKMIQQMRTQLLAAEEDAQLHAQDLSTVMGELQSYLAGEYSLADAVRELKEARGQVRARDAQISQLTSLSNSLHININQLLDENSELREQLKLEPRADLDLPGVKKTHWQDTKKVIENLTAQVNKLQDDKVTLRTKIYELTRELSNAKGSLQLTSIELHKPFGSEVSGLQTQNLEEQINQLSMAVGQLVRGGQEMSEARLRQQQEQQDEVEVLRERCSRLEGEKASLERIIHSSLTTGSQKKKKDDIKKTKVWVKEQEEEKEETGEVTQDDPLLSNASSPSHHDLSEAKKEAKSPTAALNDLIAALGQLPPSTEEVIAKLKSQVEFLIKECDKREHEISEREKTAHIYTTQFEDLRAQAANLNILLSEEQEKWERERQKLEKTSGDLEDEVTALRAKVGELQATLDDVASGRPDVEIKHARRLAELRYDLEIAKRLSGNQEKEVGLLHQQLKDRLESLQHSLIQIKQVKHEGEVEREILTRRVRRLEEELGRSIPLTAADNSAGQLAAITTKYRALLHHHTLQMKERHMEVEEEVERRQLLEEREELRQLLESAREKVHSLQASLYLLKANTTNIQVESLSKQLAGVEMRELRERQKADHATAMYATIKKEREEVVRRLGEVQAAHDAAAHMNQQLQTTVGELRHNSQQAVSKEEYARVTARVTALEEEKGELSVEVRRLKTVVEVTGTQARQKEVAQAVERVEVEQLRHENRDLAAVSDPRTIISCLHHDITTMKVKILELTSALEEAEGGMQKAEAEVWGLRQQVRQRDRLIETSTQDARARATRLHLIIIDLRLQYAGAVPLTQQERLVEELTSMREEQASLQVALRSALNDKMESRVVLRQLQVKQEALEELKAALVCPSDVSDYVAGWCDRLKEVRLANAELEEKLRATEETQAVCESRLEARERRIIDLQTQLTALEKTWTDAQLVWDEREAELTRILQEHRDTLTRVSLDMPTIIQKDAPDSSLPLASQLQQALDTIQVRVTQLDQTRAEMKKWKSEAEAAQTRLREKEIEVLARDKVINELRSLGSSSVGFISVGEETPYVKFLREKEGREVKTSKAEDETIKAVVEGLRERLRLSHDTVTHYQNLLTKEHEKQLALIAHNKKEMARVSKDREDALVKFRQAQTQLDNIPTHDHSSQALREAHVSQLQSLEEAVQLSEGQLEEARNQVNACEKKIVQLERDLAITRRQHAEEREQLEVSGQVRVQQHQREVDRLSGEVAKLRGERDDLQAELSMMKEGASRTPSAIMRTLVEKLRDQLIEKEKQVAKLTIAVKEAKERMLEVDSDGKGPQDSITFEKEISRVTSKVTETFRVEVEKLTTAKDELEKQLSQQNISFTELKEKSSKEAETLKEEIKGFKSDKLKIEKQLLQQKNANSTMKQKLLNLEGKSPEAVARTIESLQEKLEKMKGKEEVKESEYRRAHSQEQVIRWEERKKLKGTIEKLKSRVKELETSNEISARKLETSRDLLGKVEREKLSLQQKLAVAGRAATQRLCRVCLKTLTSVDMGEGDNVVAQESPSTSFHVGHTPTRQQRRNKVSPSPERAAEGGKATGKDGKAGESDKIALGRDQRGNDGCSPHVYHKCHWAECESSKTRMKKQLKVAVEDKHSLESRLLGAVEEVTALRSRLQQKEEEEARLLSERNSLMGRTGGPTGAALVMQYEGRIAVLEEEIRQKARLLTHVKQVVREAAGREEGLRRERDSLASKVALLEGISEDTPAARLIQELRQAKLTITRLQRQLDLARENSTPN</sequence>
<keyword evidence="6" id="KW-0206">Cytoskeleton</keyword>
<keyword evidence="12" id="KW-1185">Reference proteome</keyword>
<keyword evidence="7" id="KW-0966">Cell projection</keyword>
<evidence type="ECO:0000259" key="10">
    <source>
        <dbReference type="Pfam" id="PF16574"/>
    </source>
</evidence>
<dbReference type="GO" id="GO:0097711">
    <property type="term" value="P:ciliary basal body-plasma membrane docking"/>
    <property type="evidence" value="ECO:0007669"/>
    <property type="project" value="TreeGrafter"/>
</dbReference>
<evidence type="ECO:0000313" key="11">
    <source>
        <dbReference type="EMBL" id="KAK3875879.1"/>
    </source>
</evidence>
<feature type="coiled-coil region" evidence="8">
    <location>
        <begin position="985"/>
        <end position="1012"/>
    </location>
</feature>
<feature type="coiled-coil region" evidence="8">
    <location>
        <begin position="399"/>
        <end position="472"/>
    </location>
</feature>
<dbReference type="InterPro" id="IPR032321">
    <property type="entry name" value="Cep209_CC5"/>
</dbReference>
<feature type="coiled-coil region" evidence="8">
    <location>
        <begin position="777"/>
        <end position="818"/>
    </location>
</feature>
<feature type="region of interest" description="Disordered" evidence="9">
    <location>
        <begin position="1847"/>
        <end position="1907"/>
    </location>
</feature>
<comment type="caution">
    <text evidence="11">The sequence shown here is derived from an EMBL/GenBank/DDBJ whole genome shotgun (WGS) entry which is preliminary data.</text>
</comment>
<gene>
    <name evidence="11" type="ORF">Pcinc_019272</name>
</gene>
<dbReference type="EMBL" id="JAWQEG010001903">
    <property type="protein sequence ID" value="KAK3875879.1"/>
    <property type="molecule type" value="Genomic_DNA"/>
</dbReference>
<comment type="subcellular location">
    <subcellularLocation>
        <location evidence="1">Cytoplasm</location>
        <location evidence="1">Cytoskeleton</location>
        <location evidence="1">Cilium basal body</location>
    </subcellularLocation>
    <subcellularLocation>
        <location evidence="2">Cytoplasm</location>
        <location evidence="2">Cytoskeleton</location>
        <location evidence="2">Microtubule organizing center</location>
        <location evidence="2">Centrosome</location>
    </subcellularLocation>
</comment>
<evidence type="ECO:0000256" key="3">
    <source>
        <dbReference type="ARBA" id="ARBA00022490"/>
    </source>
</evidence>
<feature type="coiled-coil region" evidence="8">
    <location>
        <begin position="1644"/>
        <end position="1703"/>
    </location>
</feature>
<accession>A0AAE1FKM3</accession>
<name>A0AAE1FKM3_PETCI</name>
<evidence type="ECO:0000256" key="6">
    <source>
        <dbReference type="ARBA" id="ARBA00023212"/>
    </source>
</evidence>
<evidence type="ECO:0000256" key="2">
    <source>
        <dbReference type="ARBA" id="ARBA00004300"/>
    </source>
</evidence>
<feature type="coiled-coil region" evidence="8">
    <location>
        <begin position="646"/>
        <end position="726"/>
    </location>
</feature>
<reference evidence="11" key="1">
    <citation type="submission" date="2023-10" db="EMBL/GenBank/DDBJ databases">
        <title>Genome assemblies of two species of porcelain crab, Petrolisthes cinctipes and Petrolisthes manimaculis (Anomura: Porcellanidae).</title>
        <authorList>
            <person name="Angst P."/>
        </authorList>
    </citation>
    <scope>NUCLEOTIDE SEQUENCE</scope>
    <source>
        <strain evidence="11">PB745_01</strain>
        <tissue evidence="11">Gill</tissue>
    </source>
</reference>
<feature type="coiled-coil region" evidence="8">
    <location>
        <begin position="85"/>
        <end position="346"/>
    </location>
</feature>
<feature type="coiled-coil region" evidence="8">
    <location>
        <begin position="2054"/>
        <end position="2081"/>
    </location>
</feature>
<keyword evidence="5 8" id="KW-0175">Coiled coil</keyword>
<feature type="region of interest" description="Disordered" evidence="9">
    <location>
        <begin position="584"/>
        <end position="622"/>
    </location>
</feature>
<dbReference type="GO" id="GO:1905515">
    <property type="term" value="P:non-motile cilium assembly"/>
    <property type="evidence" value="ECO:0007669"/>
    <property type="project" value="TreeGrafter"/>
</dbReference>